<name>A0ABT3VIW8_9BURK</name>
<dbReference type="PANTHER" id="PTHR23514">
    <property type="entry name" value="BYPASS OF STOP CODON PROTEIN 6"/>
    <property type="match status" value="1"/>
</dbReference>
<keyword evidence="3 5" id="KW-1133">Transmembrane helix</keyword>
<gene>
    <name evidence="7" type="ORF">OSH09_04480</name>
</gene>
<feature type="transmembrane region" description="Helical" evidence="5">
    <location>
        <begin position="224"/>
        <end position="241"/>
    </location>
</feature>
<evidence type="ECO:0000313" key="7">
    <source>
        <dbReference type="EMBL" id="MCX5463428.1"/>
    </source>
</evidence>
<dbReference type="SUPFAM" id="SSF103473">
    <property type="entry name" value="MFS general substrate transporter"/>
    <property type="match status" value="1"/>
</dbReference>
<evidence type="ECO:0000256" key="1">
    <source>
        <dbReference type="ARBA" id="ARBA00004141"/>
    </source>
</evidence>
<dbReference type="InterPro" id="IPR036259">
    <property type="entry name" value="MFS_trans_sf"/>
</dbReference>
<comment type="subcellular location">
    <subcellularLocation>
        <location evidence="1">Membrane</location>
        <topology evidence="1">Multi-pass membrane protein</topology>
    </subcellularLocation>
</comment>
<feature type="transmembrane region" description="Helical" evidence="5">
    <location>
        <begin position="20"/>
        <end position="36"/>
    </location>
</feature>
<feature type="domain" description="Major facilitator superfamily (MFS) profile" evidence="6">
    <location>
        <begin position="18"/>
        <end position="406"/>
    </location>
</feature>
<accession>A0ABT3VIW8</accession>
<evidence type="ECO:0000256" key="5">
    <source>
        <dbReference type="SAM" id="Phobius"/>
    </source>
</evidence>
<dbReference type="EMBL" id="JAPKNA010000001">
    <property type="protein sequence ID" value="MCX5463428.1"/>
    <property type="molecule type" value="Genomic_DNA"/>
</dbReference>
<feature type="transmembrane region" description="Helical" evidence="5">
    <location>
        <begin position="175"/>
        <end position="197"/>
    </location>
</feature>
<reference evidence="7 8" key="1">
    <citation type="submission" date="2022-11" db="EMBL/GenBank/DDBJ databases">
        <title>Biodiversity and phylogenetic relationships of bacteria.</title>
        <authorList>
            <person name="Machado R.A.R."/>
            <person name="Bhat A."/>
            <person name="Loulou A."/>
            <person name="Kallel S."/>
        </authorList>
    </citation>
    <scope>NUCLEOTIDE SEQUENCE [LARGE SCALE GENOMIC DNA]</scope>
    <source>
        <strain evidence="7 8">DSM 13975</strain>
    </source>
</reference>
<evidence type="ECO:0000259" key="6">
    <source>
        <dbReference type="PROSITE" id="PS50850"/>
    </source>
</evidence>
<keyword evidence="4 5" id="KW-0472">Membrane</keyword>
<feature type="transmembrane region" description="Helical" evidence="5">
    <location>
        <begin position="358"/>
        <end position="377"/>
    </location>
</feature>
<evidence type="ECO:0000256" key="3">
    <source>
        <dbReference type="ARBA" id="ARBA00022989"/>
    </source>
</evidence>
<protein>
    <submittedName>
        <fullName evidence="7">MFS transporter</fullName>
    </submittedName>
</protein>
<sequence>MPRHALSATAIPARIRNARMATFAGFFVIGAMIYVWSTSVTAFRYQLGLVGGLGDLSFGLIASGIGVGTAAGALVIGRLIDKFGPKQVVGASLVLYPLSIVPLSFVSDTSFALSFGIVLGLLRGASDTALNAHGVQVERFYGRPIMAAFHAFYPLGGFMFGLIGSHFAYVYTDSVLVPFLSCSAVLLVVALVSRCFMLDRQDLPLRQAGFVADAAPIKARDMRVVMLMIGFGLLLLGSMVGESTVADWGQEYLRRELLIEPGTAGLAISTFTGMQFVGRLVGDRVAERFGSVRMVVGSGLCSIAGLLFVLLGGSALRAMLGFGLFGLGVSCIAPLMLSSAGRRDLANVGRNLGIVNGVGYSGMLFAPAVLSLVVNAFGIGALLYFPLALTGLLVLLAPWIMREECEHRLAPVAPIHS</sequence>
<feature type="transmembrane region" description="Helical" evidence="5">
    <location>
        <begin position="294"/>
        <end position="312"/>
    </location>
</feature>
<evidence type="ECO:0000313" key="8">
    <source>
        <dbReference type="Proteomes" id="UP001209916"/>
    </source>
</evidence>
<dbReference type="InterPro" id="IPR020846">
    <property type="entry name" value="MFS_dom"/>
</dbReference>
<feature type="transmembrane region" description="Helical" evidence="5">
    <location>
        <begin position="383"/>
        <end position="401"/>
    </location>
</feature>
<dbReference type="Gene3D" id="1.20.1250.20">
    <property type="entry name" value="MFS general substrate transporter like domains"/>
    <property type="match status" value="2"/>
</dbReference>
<proteinExistence type="predicted"/>
<dbReference type="Proteomes" id="UP001209916">
    <property type="component" value="Unassembled WGS sequence"/>
</dbReference>
<dbReference type="PANTHER" id="PTHR23514:SF13">
    <property type="entry name" value="INNER MEMBRANE PROTEIN YBJJ"/>
    <property type="match status" value="1"/>
</dbReference>
<dbReference type="InterPro" id="IPR051788">
    <property type="entry name" value="MFS_Transporter"/>
</dbReference>
<evidence type="ECO:0000256" key="2">
    <source>
        <dbReference type="ARBA" id="ARBA00022692"/>
    </source>
</evidence>
<dbReference type="InterPro" id="IPR011701">
    <property type="entry name" value="MFS"/>
</dbReference>
<feature type="transmembrane region" description="Helical" evidence="5">
    <location>
        <begin position="151"/>
        <end position="169"/>
    </location>
</feature>
<dbReference type="RefSeq" id="WP_266120288.1">
    <property type="nucleotide sequence ID" value="NZ_JAPKNA010000001.1"/>
</dbReference>
<dbReference type="PROSITE" id="PS50850">
    <property type="entry name" value="MFS"/>
    <property type="match status" value="1"/>
</dbReference>
<dbReference type="CDD" id="cd17393">
    <property type="entry name" value="MFS_MosC_like"/>
    <property type="match status" value="1"/>
</dbReference>
<dbReference type="Pfam" id="PF07690">
    <property type="entry name" value="MFS_1"/>
    <property type="match status" value="2"/>
</dbReference>
<organism evidence="7 8">
    <name type="scientific">Alcaligenes parafaecalis</name>
    <dbReference type="NCBI Taxonomy" id="171260"/>
    <lineage>
        <taxon>Bacteria</taxon>
        <taxon>Pseudomonadati</taxon>
        <taxon>Pseudomonadota</taxon>
        <taxon>Betaproteobacteria</taxon>
        <taxon>Burkholderiales</taxon>
        <taxon>Alcaligenaceae</taxon>
        <taxon>Alcaligenes</taxon>
    </lineage>
</organism>
<keyword evidence="2 5" id="KW-0812">Transmembrane</keyword>
<feature type="transmembrane region" description="Helical" evidence="5">
    <location>
        <begin position="261"/>
        <end position="282"/>
    </location>
</feature>
<evidence type="ECO:0000256" key="4">
    <source>
        <dbReference type="ARBA" id="ARBA00023136"/>
    </source>
</evidence>
<feature type="transmembrane region" description="Helical" evidence="5">
    <location>
        <begin position="318"/>
        <end position="337"/>
    </location>
</feature>
<keyword evidence="8" id="KW-1185">Reference proteome</keyword>
<feature type="transmembrane region" description="Helical" evidence="5">
    <location>
        <begin position="56"/>
        <end position="76"/>
    </location>
</feature>
<comment type="caution">
    <text evidence="7">The sequence shown here is derived from an EMBL/GenBank/DDBJ whole genome shotgun (WGS) entry which is preliminary data.</text>
</comment>